<dbReference type="AlphaFoldDB" id="A0AA38RUK0"/>
<dbReference type="SMART" id="SM00531">
    <property type="entry name" value="TFIIE"/>
    <property type="match status" value="1"/>
</dbReference>
<dbReference type="PROSITE" id="PS51344">
    <property type="entry name" value="HTH_TFE_IIE"/>
    <property type="match status" value="1"/>
</dbReference>
<feature type="domain" description="HTH TFE/IIEalpha-type" evidence="4">
    <location>
        <begin position="4"/>
        <end position="95"/>
    </location>
</feature>
<feature type="compositionally biased region" description="Acidic residues" evidence="3">
    <location>
        <begin position="337"/>
        <end position="354"/>
    </location>
</feature>
<dbReference type="InterPro" id="IPR017919">
    <property type="entry name" value="TFIIE/TFIIEa_HTH"/>
</dbReference>
<comment type="caution">
    <text evidence="5">The sequence shown here is derived from an EMBL/GenBank/DDBJ whole genome shotgun (WGS) entry which is preliminary data.</text>
</comment>
<dbReference type="Proteomes" id="UP001174694">
    <property type="component" value="Unassembled WGS sequence"/>
</dbReference>
<dbReference type="GO" id="GO:0006367">
    <property type="term" value="P:transcription initiation at RNA polymerase II promoter"/>
    <property type="evidence" value="ECO:0007669"/>
    <property type="project" value="InterPro"/>
</dbReference>
<feature type="compositionally biased region" description="Basic and acidic residues" evidence="3">
    <location>
        <begin position="305"/>
        <end position="336"/>
    </location>
</feature>
<accession>A0AA38RUK0</accession>
<evidence type="ECO:0000256" key="2">
    <source>
        <dbReference type="ARBA" id="ARBA00023163"/>
    </source>
</evidence>
<proteinExistence type="predicted"/>
<keyword evidence="6" id="KW-1185">Reference proteome</keyword>
<feature type="compositionally biased region" description="Basic and acidic residues" evidence="3">
    <location>
        <begin position="408"/>
        <end position="427"/>
    </location>
</feature>
<organism evidence="5 6">
    <name type="scientific">Pleurostoma richardsiae</name>
    <dbReference type="NCBI Taxonomy" id="41990"/>
    <lineage>
        <taxon>Eukaryota</taxon>
        <taxon>Fungi</taxon>
        <taxon>Dikarya</taxon>
        <taxon>Ascomycota</taxon>
        <taxon>Pezizomycotina</taxon>
        <taxon>Sordariomycetes</taxon>
        <taxon>Sordariomycetidae</taxon>
        <taxon>Calosphaeriales</taxon>
        <taxon>Pleurostomataceae</taxon>
        <taxon>Pleurostoma</taxon>
    </lineage>
</organism>
<sequence>MDLAQTLVRSVLRAFYETRHILVIDALVIHQCLRDDELSYLISMNTKDLHKLCAALRDARFLVVHTRSELKEGQQRPVNRTYYYIDYRQAIDAIKWRVYKLDKDMQGITVPASERKEYFCPLCKAEWTQMEVLDNFGPNGFLCHRCNSVLTHDVERQSGGHEKSTRLNNQIRFITDLLPKIDSVIVPESTFDLAFSIRRPVERPDSHPGSNSVPVDASMKPTAVKGLTNTGPISLEVNISMSEGPTEAEKEAERLRREKIAKQNALPSWMSNSTVTGESFSATPVAGIAAEEKDEADSKNLAGKESTDANEHAELDDYFARLKAEQAAEAARKAALEAEDSGSDEEEDEGDFEDVVGTGTSSAVGTPASTGPTSNLPVAPSPLRQSSVPAKREAPASTLATDVNSPSKSDHVDERPSKKVKIEKPAAEDGESEEEEDVDFVDV</sequence>
<gene>
    <name evidence="5" type="ORF">NKR23_g7022</name>
</gene>
<keyword evidence="1" id="KW-0805">Transcription regulation</keyword>
<feature type="compositionally biased region" description="Acidic residues" evidence="3">
    <location>
        <begin position="428"/>
        <end position="443"/>
    </location>
</feature>
<dbReference type="Pfam" id="PF02002">
    <property type="entry name" value="TFIIE_alpha"/>
    <property type="match status" value="1"/>
</dbReference>
<keyword evidence="2" id="KW-0804">Transcription</keyword>
<dbReference type="PANTHER" id="PTHR13097:SF7">
    <property type="entry name" value="GENERAL TRANSCRIPTION FACTOR IIE SUBUNIT 1"/>
    <property type="match status" value="1"/>
</dbReference>
<evidence type="ECO:0000313" key="5">
    <source>
        <dbReference type="EMBL" id="KAJ9142730.1"/>
    </source>
</evidence>
<dbReference type="InterPro" id="IPR024550">
    <property type="entry name" value="TFIIEa/SarR/Rpc3_HTH_dom"/>
</dbReference>
<feature type="compositionally biased region" description="Polar residues" evidence="3">
    <location>
        <begin position="358"/>
        <end position="376"/>
    </location>
</feature>
<evidence type="ECO:0000256" key="3">
    <source>
        <dbReference type="SAM" id="MobiDB-lite"/>
    </source>
</evidence>
<dbReference type="PANTHER" id="PTHR13097">
    <property type="entry name" value="TRANSCRIPTION INITIATION FACTOR IIE, ALPHA SUBUNIT"/>
    <property type="match status" value="1"/>
</dbReference>
<feature type="compositionally biased region" description="Polar residues" evidence="3">
    <location>
        <begin position="398"/>
        <end position="407"/>
    </location>
</feature>
<feature type="region of interest" description="Disordered" evidence="3">
    <location>
        <begin position="290"/>
        <end position="443"/>
    </location>
</feature>
<dbReference type="GO" id="GO:0005673">
    <property type="term" value="C:transcription factor TFIIE complex"/>
    <property type="evidence" value="ECO:0007669"/>
    <property type="project" value="TreeGrafter"/>
</dbReference>
<reference evidence="5" key="1">
    <citation type="submission" date="2022-07" db="EMBL/GenBank/DDBJ databases">
        <title>Fungi with potential for degradation of polypropylene.</title>
        <authorList>
            <person name="Gostincar C."/>
        </authorList>
    </citation>
    <scope>NUCLEOTIDE SEQUENCE</scope>
    <source>
        <strain evidence="5">EXF-13308</strain>
    </source>
</reference>
<name>A0AA38RUK0_9PEZI</name>
<dbReference type="InterPro" id="IPR039997">
    <property type="entry name" value="TFE"/>
</dbReference>
<evidence type="ECO:0000259" key="4">
    <source>
        <dbReference type="PROSITE" id="PS51344"/>
    </source>
</evidence>
<evidence type="ECO:0000256" key="1">
    <source>
        <dbReference type="ARBA" id="ARBA00023015"/>
    </source>
</evidence>
<protein>
    <submittedName>
        <fullName evidence="5">Transcription initiation factor iie subunit alpha</fullName>
    </submittedName>
</protein>
<dbReference type="EMBL" id="JANBVO010000021">
    <property type="protein sequence ID" value="KAJ9142730.1"/>
    <property type="molecule type" value="Genomic_DNA"/>
</dbReference>
<dbReference type="InterPro" id="IPR002853">
    <property type="entry name" value="TFIIE_asu"/>
</dbReference>
<evidence type="ECO:0000313" key="6">
    <source>
        <dbReference type="Proteomes" id="UP001174694"/>
    </source>
</evidence>